<reference evidence="1" key="1">
    <citation type="submission" date="2020-05" db="EMBL/GenBank/DDBJ databases">
        <authorList>
            <person name="Chiriac C."/>
            <person name="Salcher M."/>
            <person name="Ghai R."/>
            <person name="Kavagutti S V."/>
        </authorList>
    </citation>
    <scope>NUCLEOTIDE SEQUENCE</scope>
</reference>
<organism evidence="1">
    <name type="scientific">uncultured Caudovirales phage</name>
    <dbReference type="NCBI Taxonomy" id="2100421"/>
    <lineage>
        <taxon>Viruses</taxon>
        <taxon>Duplodnaviria</taxon>
        <taxon>Heunggongvirae</taxon>
        <taxon>Uroviricota</taxon>
        <taxon>Caudoviricetes</taxon>
        <taxon>Peduoviridae</taxon>
        <taxon>Maltschvirus</taxon>
        <taxon>Maltschvirus maltsch</taxon>
    </lineage>
</organism>
<name>A0A6J7X6Q0_9CAUD</name>
<proteinExistence type="predicted"/>
<dbReference type="EMBL" id="LR798360">
    <property type="protein sequence ID" value="CAB5226316.1"/>
    <property type="molecule type" value="Genomic_DNA"/>
</dbReference>
<gene>
    <name evidence="1" type="ORF">UFOVP760_95</name>
</gene>
<evidence type="ECO:0000313" key="1">
    <source>
        <dbReference type="EMBL" id="CAB5226316.1"/>
    </source>
</evidence>
<sequence length="580" mass="61934">MPDYNPNVIANPQVAEYGKFTQLNGTRFPAVSVARVQYPDKSQAFPGNTNALPVTTIDIYPKFGVLTYIANTDDFAVSLSAGQVNLDTSLIELHLSNIDVETSIMANALTATEWNTFDAASGINELNFNFLNAVSALSTTVVNPITIGNKGNSNTATVFGPTSSLNVNVTNTVNSITTPDPVQLDAFGRLRVSTPLTVFDSSHRYRDNNLWSSLTAVGGTYAFNQNQGLMDLTVSALSGSSVIRETTKVFAYQPGKSLLILNTFVFAPSATNLRQRTGYFGADNGIYVQLDGGVVSFVVRSLVNGSPSTESIVPISAWNVDKLNGTGPSGFTLDITKAQILWMDVEWLGVGTVRCGFVIDGKFVHCHSFHHANRIDSTYITTASLPLRYEITNKAATAGSATMKQICSSVISEGGYELRGLQQAVGTAITAPKTLTSAGTYYPVVSIRLKASPNRLDAIVILTALSMMPVSTGNFSWRVIANGTTGGGGAWQDAGIDSAVEYKLDGTSITGGRILAEGYLTANSTYGNSSITNILKEALFKFQLERNGLTKTPYEITLALAASTGGESAHASMDWEEISR</sequence>
<accession>A0A6J7X6Q0</accession>
<protein>
    <submittedName>
        <fullName evidence="1">Uncharacterized protein</fullName>
    </submittedName>
</protein>